<dbReference type="Proteomes" id="UP000243686">
    <property type="component" value="Unassembled WGS sequence"/>
</dbReference>
<feature type="transmembrane region" description="Helical" evidence="2">
    <location>
        <begin position="685"/>
        <end position="703"/>
    </location>
</feature>
<gene>
    <name evidence="3" type="ORF">X801_03339</name>
</gene>
<evidence type="ECO:0000313" key="3">
    <source>
        <dbReference type="EMBL" id="OON20775.1"/>
    </source>
</evidence>
<dbReference type="AlphaFoldDB" id="A0A1S8X242"/>
<feature type="non-terminal residue" evidence="3">
    <location>
        <position position="1"/>
    </location>
</feature>
<feature type="transmembrane region" description="Helical" evidence="2">
    <location>
        <begin position="723"/>
        <end position="741"/>
    </location>
</feature>
<reference evidence="3 4" key="1">
    <citation type="submission" date="2015-03" db="EMBL/GenBank/DDBJ databases">
        <title>Draft genome of the nematode, Opisthorchis viverrini.</title>
        <authorList>
            <person name="Mitreva M."/>
        </authorList>
    </citation>
    <scope>NUCLEOTIDE SEQUENCE [LARGE SCALE GENOMIC DNA]</scope>
    <source>
        <strain evidence="3">Khon Kaen</strain>
    </source>
</reference>
<proteinExistence type="predicted"/>
<evidence type="ECO:0000256" key="2">
    <source>
        <dbReference type="SAM" id="Phobius"/>
    </source>
</evidence>
<feature type="transmembrane region" description="Helical" evidence="2">
    <location>
        <begin position="653"/>
        <end position="673"/>
    </location>
</feature>
<keyword evidence="2" id="KW-0812">Transmembrane</keyword>
<keyword evidence="2" id="KW-1133">Transmembrane helix</keyword>
<evidence type="ECO:0000313" key="4">
    <source>
        <dbReference type="Proteomes" id="UP000243686"/>
    </source>
</evidence>
<name>A0A1S8X242_OPIVI</name>
<keyword evidence="4" id="KW-1185">Reference proteome</keyword>
<organism evidence="3 4">
    <name type="scientific">Opisthorchis viverrini</name>
    <name type="common">Southeast Asian liver fluke</name>
    <dbReference type="NCBI Taxonomy" id="6198"/>
    <lineage>
        <taxon>Eukaryota</taxon>
        <taxon>Metazoa</taxon>
        <taxon>Spiralia</taxon>
        <taxon>Lophotrochozoa</taxon>
        <taxon>Platyhelminthes</taxon>
        <taxon>Trematoda</taxon>
        <taxon>Digenea</taxon>
        <taxon>Opisthorchiida</taxon>
        <taxon>Opisthorchiata</taxon>
        <taxon>Opisthorchiidae</taxon>
        <taxon>Opisthorchis</taxon>
    </lineage>
</organism>
<feature type="transmembrane region" description="Helical" evidence="2">
    <location>
        <begin position="753"/>
        <end position="771"/>
    </location>
</feature>
<feature type="region of interest" description="Disordered" evidence="1">
    <location>
        <begin position="830"/>
        <end position="861"/>
    </location>
</feature>
<accession>A0A1S8X242</accession>
<sequence>LEYDIVETNYQQTARLINQLRSNHGHRRTAGGQIDKSHKVGGASRMNCAMTHLHNIIVQALRHDGRTCKVVYEYVPNLKAFELNPLCIFTAQNVTKNAIVSAFGFQWGCPHSRMSVDITPYYSVILHVNEEETSGVSVTHRTKCIVNSLNYEANTTVDCLMNEYGGYGWSLPDPNGLCRLEEFENISSELIEILRESVVFCSYRMFLYIGYLNSRRNAKIASDVVGALSQECENSPAWIFDSMYFDFLHLMDVILYTYCNDDRFVAHANESFPMVFELLDLFVDKLKSYYDIRTERLFHRSRMFHVHAIPWEELQSTQITCGEQFNITIVKAIFPLTVACTEHLHALAENDLFEMFLTVGFLKIQPKSEKVSLVYVSVSCQQIYGVPDVLVSLAKRRFRHVNNNLLSGSEQLGFHWFTSVDHETIHFNCISESDYKFEVVIRYNLPEFHQPSEYFCARYEDTTPLTKSSFGGCRLETVRKYTVSCRCLSPGYYALLQASKREFRRKNIEFSEQTNDSRRAHWSYCCGVSLHCAVWHRALVTSCIGSVLQEPNAYCTKMVLSPQKQKRKGFSGTQSWNASSAACPNPSTASCHFSNVEKKLCVFHVASPTMPKEVNLSGNRKTIEARKEENCKYGARNTSEDSKMSFPGTVQHVLQHLLNVFNVLGGTVVFVANRVHRIQKIIWKISLAVYALAIAACVLLYLFHGTHYNQLNCLPDDFMGGMVYPSVALNILAFVFLSLFWCSRPYRNIDEWFGILLNVIISLYLWVHFAVRNEYTYSFRMQVVRLMTLTLAHAIVCTVYQCLIKPSMVMWYWSLSKAVYQSVLPKLAQSKDCSSSQSEHRQSTVSSKRSGDPATQRPSIS</sequence>
<feature type="compositionally biased region" description="Polar residues" evidence="1">
    <location>
        <begin position="831"/>
        <end position="848"/>
    </location>
</feature>
<feature type="transmembrane region" description="Helical" evidence="2">
    <location>
        <begin position="783"/>
        <end position="803"/>
    </location>
</feature>
<protein>
    <submittedName>
        <fullName evidence="3">Uncharacterized protein</fullName>
    </submittedName>
</protein>
<dbReference type="EMBL" id="KV892449">
    <property type="protein sequence ID" value="OON20775.1"/>
    <property type="molecule type" value="Genomic_DNA"/>
</dbReference>
<evidence type="ECO:0000256" key="1">
    <source>
        <dbReference type="SAM" id="MobiDB-lite"/>
    </source>
</evidence>
<keyword evidence="2" id="KW-0472">Membrane</keyword>